<dbReference type="eggNOG" id="ENOG5033I1S">
    <property type="taxonomic scope" value="Bacteria"/>
</dbReference>
<gene>
    <name evidence="1" type="ordered locus">Spirs_0932</name>
</gene>
<sequence length="125" mass="14633">MDKDTFKQEAKTLLSEAEAVIDLDDSHQLDQTAATLEGYHYAPTLLWPINGFVRMNKEKLLRVMKEAFESDDDALISYGFDTSADLDEKRLLQMRSLLHHYRFLLRLRKGEAEAWDQFSELYEDD</sequence>
<accession>E1RCI6</accession>
<dbReference type="STRING" id="573413.Spirs_0932"/>
<proteinExistence type="predicted"/>
<name>E1RCI6_SEDSS</name>
<dbReference type="AlphaFoldDB" id="E1RCI6"/>
<dbReference type="RefSeq" id="WP_013253530.1">
    <property type="nucleotide sequence ID" value="NC_014364.1"/>
</dbReference>
<evidence type="ECO:0000313" key="1">
    <source>
        <dbReference type="EMBL" id="ADK80066.1"/>
    </source>
</evidence>
<dbReference type="HOGENOM" id="CLU_162486_0_0_12"/>
<dbReference type="EMBL" id="CP002116">
    <property type="protein sequence ID" value="ADK80066.1"/>
    <property type="molecule type" value="Genomic_DNA"/>
</dbReference>
<reference evidence="1 2" key="1">
    <citation type="journal article" date="2010" name="Stand. Genomic Sci.">
        <title>Complete genome sequence of Spirochaeta smaragdinae type strain (SEBR 4228).</title>
        <authorList>
            <person name="Mavromatis K."/>
            <person name="Yasawong M."/>
            <person name="Chertkov O."/>
            <person name="Lapidus A."/>
            <person name="Lucas S."/>
            <person name="Nolan M."/>
            <person name="Del Rio T.G."/>
            <person name="Tice H."/>
            <person name="Cheng J.F."/>
            <person name="Pitluck S."/>
            <person name="Liolios K."/>
            <person name="Ivanova N."/>
            <person name="Tapia R."/>
            <person name="Han C."/>
            <person name="Bruce D."/>
            <person name="Goodwin L."/>
            <person name="Pati A."/>
            <person name="Chen A."/>
            <person name="Palaniappan K."/>
            <person name="Land M."/>
            <person name="Hauser L."/>
            <person name="Chang Y.J."/>
            <person name="Jeffries C.D."/>
            <person name="Detter J.C."/>
            <person name="Rohde M."/>
            <person name="Brambilla E."/>
            <person name="Spring S."/>
            <person name="Goker M."/>
            <person name="Sikorski J."/>
            <person name="Woyke T."/>
            <person name="Bristow J."/>
            <person name="Eisen J.A."/>
            <person name="Markowitz V."/>
            <person name="Hugenholtz P."/>
            <person name="Klenk H.P."/>
            <person name="Kyrpides N.C."/>
        </authorList>
    </citation>
    <scope>NUCLEOTIDE SEQUENCE [LARGE SCALE GENOMIC DNA]</scope>
    <source>
        <strain evidence="2">DSM 11293 / JCM 15392 / SEBR 4228</strain>
    </source>
</reference>
<protein>
    <submittedName>
        <fullName evidence="1">Uncharacterized protein</fullName>
    </submittedName>
</protein>
<organism evidence="1 2">
    <name type="scientific">Sediminispirochaeta smaragdinae (strain DSM 11293 / JCM 15392 / SEBR 4228)</name>
    <name type="common">Spirochaeta smaragdinae</name>
    <dbReference type="NCBI Taxonomy" id="573413"/>
    <lineage>
        <taxon>Bacteria</taxon>
        <taxon>Pseudomonadati</taxon>
        <taxon>Spirochaetota</taxon>
        <taxon>Spirochaetia</taxon>
        <taxon>Spirochaetales</taxon>
        <taxon>Spirochaetaceae</taxon>
        <taxon>Sediminispirochaeta</taxon>
    </lineage>
</organism>
<dbReference type="KEGG" id="ssm:Spirs_0932"/>
<evidence type="ECO:0000313" key="2">
    <source>
        <dbReference type="Proteomes" id="UP000002318"/>
    </source>
</evidence>
<dbReference type="Proteomes" id="UP000002318">
    <property type="component" value="Chromosome"/>
</dbReference>
<keyword evidence="2" id="KW-1185">Reference proteome</keyword>